<keyword evidence="2" id="KW-1185">Reference proteome</keyword>
<dbReference type="Pfam" id="PF18941">
    <property type="entry name" value="DUF5688"/>
    <property type="match status" value="1"/>
</dbReference>
<evidence type="ECO:0000313" key="2">
    <source>
        <dbReference type="Proteomes" id="UP000654573"/>
    </source>
</evidence>
<gene>
    <name evidence="1" type="ORF">H8S76_02570</name>
</gene>
<evidence type="ECO:0000313" key="1">
    <source>
        <dbReference type="EMBL" id="MBC5671116.1"/>
    </source>
</evidence>
<dbReference type="RefSeq" id="WP_146051717.1">
    <property type="nucleotide sequence ID" value="NZ_JACOOU010000001.1"/>
</dbReference>
<name>A0ABR7F9K1_9FIRM</name>
<proteinExistence type="predicted"/>
<dbReference type="InterPro" id="IPR043743">
    <property type="entry name" value="DUF5688"/>
</dbReference>
<dbReference type="Proteomes" id="UP000654573">
    <property type="component" value="Unassembled WGS sequence"/>
</dbReference>
<comment type="caution">
    <text evidence="1">The sequence shown here is derived from an EMBL/GenBank/DDBJ whole genome shotgun (WGS) entry which is preliminary data.</text>
</comment>
<sequence length="308" mass="35364">MEKWGYREYRQWILSEMRMYYPPNEGFAVYTQWIEKNNISLEALIIRHVTEQEVPVFYLKDFYGAYRGGVPLQGTAMHICRLYECRRQLRAPFGELSDFGAVKDKLRIHLVEKEGNQRYLEEGPYRILTLGAAIVTAEVLDTPDGKFCARVTEELLRGYGISDDRLFETAMEETCRQEPACFFPYERAGNALGEALKEDLGAEPYLYVLTNRSGQFGAAAALYPGVLSEAGEVLGEDFYLLPSSVHELLAIPKSEGLKPTYLRKILQEVNAERTAPEEQLGSEVFVYQRREERIAPCIGKMREREENR</sequence>
<organism evidence="1 2">
    <name type="scientific">Blautia celeris</name>
    <dbReference type="NCBI Taxonomy" id="2763026"/>
    <lineage>
        <taxon>Bacteria</taxon>
        <taxon>Bacillati</taxon>
        <taxon>Bacillota</taxon>
        <taxon>Clostridia</taxon>
        <taxon>Lachnospirales</taxon>
        <taxon>Lachnospiraceae</taxon>
        <taxon>Blautia</taxon>
    </lineage>
</organism>
<accession>A0ABR7F9K1</accession>
<protein>
    <submittedName>
        <fullName evidence="1">Uncharacterized protein</fullName>
    </submittedName>
</protein>
<dbReference type="EMBL" id="JACOOU010000001">
    <property type="protein sequence ID" value="MBC5671116.1"/>
    <property type="molecule type" value="Genomic_DNA"/>
</dbReference>
<reference evidence="1 2" key="1">
    <citation type="submission" date="2020-08" db="EMBL/GenBank/DDBJ databases">
        <title>Genome public.</title>
        <authorList>
            <person name="Liu C."/>
            <person name="Sun Q."/>
        </authorList>
    </citation>
    <scope>NUCLEOTIDE SEQUENCE [LARGE SCALE GENOMIC DNA]</scope>
    <source>
        <strain evidence="1 2">NSJ-34</strain>
    </source>
</reference>